<dbReference type="OrthoDB" id="265717at2759"/>
<dbReference type="Gene3D" id="2.170.270.10">
    <property type="entry name" value="SET domain"/>
    <property type="match status" value="1"/>
</dbReference>
<dbReference type="EMBL" id="JADFTS010000002">
    <property type="protein sequence ID" value="KAF9620462.1"/>
    <property type="molecule type" value="Genomic_DNA"/>
</dbReference>
<gene>
    <name evidence="2" type="ORF">IFM89_012639</name>
</gene>
<dbReference type="PANTHER" id="PTHR47420">
    <property type="entry name" value="HISTONE-LYSINE N-METHYLTRANSFERASE ASHR2"/>
    <property type="match status" value="1"/>
</dbReference>
<dbReference type="SMART" id="SM00317">
    <property type="entry name" value="SET"/>
    <property type="match status" value="1"/>
</dbReference>
<accession>A0A835IQI1</accession>
<keyword evidence="3" id="KW-1185">Reference proteome</keyword>
<dbReference type="CDD" id="cd20071">
    <property type="entry name" value="SET_SMYD"/>
    <property type="match status" value="1"/>
</dbReference>
<dbReference type="Pfam" id="PF00856">
    <property type="entry name" value="SET"/>
    <property type="match status" value="1"/>
</dbReference>
<dbReference type="PANTHER" id="PTHR47420:SF3">
    <property type="entry name" value="HISTONE-LYSINE N-METHYLTRANSFERASE ASHR2"/>
    <property type="match status" value="1"/>
</dbReference>
<dbReference type="SUPFAM" id="SSF82199">
    <property type="entry name" value="SET domain"/>
    <property type="match status" value="1"/>
</dbReference>
<dbReference type="Gene3D" id="1.10.220.160">
    <property type="match status" value="1"/>
</dbReference>
<dbReference type="InterPro" id="IPR046341">
    <property type="entry name" value="SET_dom_sf"/>
</dbReference>
<evidence type="ECO:0000313" key="2">
    <source>
        <dbReference type="EMBL" id="KAF9620462.1"/>
    </source>
</evidence>
<sequence length="384" mass="42497">MADTSKQMLEIREIEGRGRGVVANRSIKAGEVLLKESPILVYSAKPLKSDLCSNCFRKLNLSSSVLSCASCSSQTFFCSPSCQSTAMTSSHTPWACQALKAIGSLALDDSSDAHFLIAAYNMSLVSPSHFQILLSLEGSMPTDTLPDQRTISLHSLILSLSPPQSFAGFSFDLTAALLAKDKRNAFALMEPFQEDGERNVRAYAIYPNASFFNHDCLPNAARFDYLESDVSDHNTDIIIRAIHDFPQGREICLSYFPVNWNYADRQRRLVEDYGFTCDCDRCKVEVSWKEDGDDNDDNMEENEEEQMVGSEDEYSGAQGEADFPHAYFFVRYVCDRDNCGGTLAPLPPSEGSPSDVIECNVCGQLRTEDDVDGTEGEDGVMVDQ</sequence>
<name>A0A835IQI1_9MAGN</name>
<dbReference type="InterPro" id="IPR044238">
    <property type="entry name" value="ASHR2-like"/>
</dbReference>
<proteinExistence type="predicted"/>
<organism evidence="2 3">
    <name type="scientific">Coptis chinensis</name>
    <dbReference type="NCBI Taxonomy" id="261450"/>
    <lineage>
        <taxon>Eukaryota</taxon>
        <taxon>Viridiplantae</taxon>
        <taxon>Streptophyta</taxon>
        <taxon>Embryophyta</taxon>
        <taxon>Tracheophyta</taxon>
        <taxon>Spermatophyta</taxon>
        <taxon>Magnoliopsida</taxon>
        <taxon>Ranunculales</taxon>
        <taxon>Ranunculaceae</taxon>
        <taxon>Coptidoideae</taxon>
        <taxon>Coptis</taxon>
    </lineage>
</organism>
<evidence type="ECO:0000313" key="3">
    <source>
        <dbReference type="Proteomes" id="UP000631114"/>
    </source>
</evidence>
<dbReference type="Gene3D" id="6.10.140.2220">
    <property type="match status" value="1"/>
</dbReference>
<dbReference type="Proteomes" id="UP000631114">
    <property type="component" value="Unassembled WGS sequence"/>
</dbReference>
<evidence type="ECO:0000259" key="1">
    <source>
        <dbReference type="PROSITE" id="PS50280"/>
    </source>
</evidence>
<protein>
    <recommendedName>
        <fullName evidence="1">SET domain-containing protein</fullName>
    </recommendedName>
</protein>
<comment type="caution">
    <text evidence="2">The sequence shown here is derived from an EMBL/GenBank/DDBJ whole genome shotgun (WGS) entry which is preliminary data.</text>
</comment>
<dbReference type="PROSITE" id="PS50280">
    <property type="entry name" value="SET"/>
    <property type="match status" value="1"/>
</dbReference>
<dbReference type="AlphaFoldDB" id="A0A835IQI1"/>
<feature type="domain" description="SET" evidence="1">
    <location>
        <begin position="7"/>
        <end position="256"/>
    </location>
</feature>
<dbReference type="InterPro" id="IPR001214">
    <property type="entry name" value="SET_dom"/>
</dbReference>
<reference evidence="2 3" key="1">
    <citation type="submission" date="2020-10" db="EMBL/GenBank/DDBJ databases">
        <title>The Coptis chinensis genome and diversification of protoberbering-type alkaloids.</title>
        <authorList>
            <person name="Wang B."/>
            <person name="Shu S."/>
            <person name="Song C."/>
            <person name="Liu Y."/>
        </authorList>
    </citation>
    <scope>NUCLEOTIDE SEQUENCE [LARGE SCALE GENOMIC DNA]</scope>
    <source>
        <strain evidence="2">HL-2020</strain>
        <tissue evidence="2">Leaf</tissue>
    </source>
</reference>